<comment type="caution">
    <text evidence="1">The sequence shown here is derived from an EMBL/GenBank/DDBJ whole genome shotgun (WGS) entry which is preliminary data.</text>
</comment>
<protein>
    <submittedName>
        <fullName evidence="1">Uncharacterized protein</fullName>
    </submittedName>
</protein>
<gene>
    <name evidence="1" type="ORF">HPB47_021209</name>
</gene>
<name>A0AC60QD78_IXOPE</name>
<evidence type="ECO:0000313" key="1">
    <source>
        <dbReference type="EMBL" id="KAG0432020.1"/>
    </source>
</evidence>
<proteinExistence type="predicted"/>
<dbReference type="Proteomes" id="UP000805193">
    <property type="component" value="Unassembled WGS sequence"/>
</dbReference>
<evidence type="ECO:0000313" key="2">
    <source>
        <dbReference type="Proteomes" id="UP000805193"/>
    </source>
</evidence>
<sequence>MFCETYKVDDLRRSACALWRPKAPSNAAIHPVPTLAREQDVDRTSVLGLIWMIGTAAVAITVAPFLFSALSAHGASLPNERPEFVRFPHDSEIDEDFVEKLVIPFGTWALEEPHEARLGHPCAILMTDENLAWVRKIVAKGTGRSTEILEHYRLGRRVYSPPHQNLTKEMAVSCRQLRTNTFPHGTLFHLIQQTCYECEKCKVPNNHMVWECQGSTEVPPIQGPTAEQWADQLTSADPDDQVKLVDRARRTARDHGFLD</sequence>
<keyword evidence="2" id="KW-1185">Reference proteome</keyword>
<dbReference type="EMBL" id="JABSTQ010009181">
    <property type="protein sequence ID" value="KAG0432020.1"/>
    <property type="molecule type" value="Genomic_DNA"/>
</dbReference>
<reference evidence="1 2" key="1">
    <citation type="journal article" date="2020" name="Cell">
        <title>Large-Scale Comparative Analyses of Tick Genomes Elucidate Their Genetic Diversity and Vector Capacities.</title>
        <authorList>
            <consortium name="Tick Genome and Microbiome Consortium (TIGMIC)"/>
            <person name="Jia N."/>
            <person name="Wang J."/>
            <person name="Shi W."/>
            <person name="Du L."/>
            <person name="Sun Y."/>
            <person name="Zhan W."/>
            <person name="Jiang J.F."/>
            <person name="Wang Q."/>
            <person name="Zhang B."/>
            <person name="Ji P."/>
            <person name="Bell-Sakyi L."/>
            <person name="Cui X.M."/>
            <person name="Yuan T.T."/>
            <person name="Jiang B.G."/>
            <person name="Yang W.F."/>
            <person name="Lam T.T."/>
            <person name="Chang Q.C."/>
            <person name="Ding S.J."/>
            <person name="Wang X.J."/>
            <person name="Zhu J.G."/>
            <person name="Ruan X.D."/>
            <person name="Zhao L."/>
            <person name="Wei J.T."/>
            <person name="Ye R.Z."/>
            <person name="Que T.C."/>
            <person name="Du C.H."/>
            <person name="Zhou Y.H."/>
            <person name="Cheng J.X."/>
            <person name="Dai P.F."/>
            <person name="Guo W.B."/>
            <person name="Han X.H."/>
            <person name="Huang E.J."/>
            <person name="Li L.F."/>
            <person name="Wei W."/>
            <person name="Gao Y.C."/>
            <person name="Liu J.Z."/>
            <person name="Shao H.Z."/>
            <person name="Wang X."/>
            <person name="Wang C.C."/>
            <person name="Yang T.C."/>
            <person name="Huo Q.B."/>
            <person name="Li W."/>
            <person name="Chen H.Y."/>
            <person name="Chen S.E."/>
            <person name="Zhou L.G."/>
            <person name="Ni X.B."/>
            <person name="Tian J.H."/>
            <person name="Sheng Y."/>
            <person name="Liu T."/>
            <person name="Pan Y.S."/>
            <person name="Xia L.Y."/>
            <person name="Li J."/>
            <person name="Zhao F."/>
            <person name="Cao W.C."/>
        </authorList>
    </citation>
    <scope>NUCLEOTIDE SEQUENCE [LARGE SCALE GENOMIC DNA]</scope>
    <source>
        <strain evidence="1">Iper-2018</strain>
    </source>
</reference>
<accession>A0AC60QD78</accession>
<organism evidence="1 2">
    <name type="scientific">Ixodes persulcatus</name>
    <name type="common">Taiga tick</name>
    <dbReference type="NCBI Taxonomy" id="34615"/>
    <lineage>
        <taxon>Eukaryota</taxon>
        <taxon>Metazoa</taxon>
        <taxon>Ecdysozoa</taxon>
        <taxon>Arthropoda</taxon>
        <taxon>Chelicerata</taxon>
        <taxon>Arachnida</taxon>
        <taxon>Acari</taxon>
        <taxon>Parasitiformes</taxon>
        <taxon>Ixodida</taxon>
        <taxon>Ixodoidea</taxon>
        <taxon>Ixodidae</taxon>
        <taxon>Ixodinae</taxon>
        <taxon>Ixodes</taxon>
    </lineage>
</organism>